<evidence type="ECO:0000313" key="1">
    <source>
        <dbReference type="EMBL" id="KAK3596013.1"/>
    </source>
</evidence>
<accession>A0AAE0SQD8</accession>
<evidence type="ECO:0000313" key="2">
    <source>
        <dbReference type="Proteomes" id="UP001195483"/>
    </source>
</evidence>
<proteinExistence type="predicted"/>
<organism evidence="1 2">
    <name type="scientific">Potamilus streckersoni</name>
    <dbReference type="NCBI Taxonomy" id="2493646"/>
    <lineage>
        <taxon>Eukaryota</taxon>
        <taxon>Metazoa</taxon>
        <taxon>Spiralia</taxon>
        <taxon>Lophotrochozoa</taxon>
        <taxon>Mollusca</taxon>
        <taxon>Bivalvia</taxon>
        <taxon>Autobranchia</taxon>
        <taxon>Heteroconchia</taxon>
        <taxon>Palaeoheterodonta</taxon>
        <taxon>Unionida</taxon>
        <taxon>Unionoidea</taxon>
        <taxon>Unionidae</taxon>
        <taxon>Ambleminae</taxon>
        <taxon>Lampsilini</taxon>
        <taxon>Potamilus</taxon>
    </lineage>
</organism>
<name>A0AAE0SQD8_9BIVA</name>
<reference evidence="1" key="2">
    <citation type="journal article" date="2021" name="Genome Biol. Evol.">
        <title>Developing a high-quality reference genome for a parasitic bivalve with doubly uniparental inheritance (Bivalvia: Unionida).</title>
        <authorList>
            <person name="Smith C.H."/>
        </authorList>
    </citation>
    <scope>NUCLEOTIDE SEQUENCE</scope>
    <source>
        <strain evidence="1">CHS0354</strain>
        <tissue evidence="1">Mantle</tissue>
    </source>
</reference>
<reference evidence="1" key="1">
    <citation type="journal article" date="2021" name="Genome Biol. Evol.">
        <title>A High-Quality Reference Genome for a Parasitic Bivalve with Doubly Uniparental Inheritance (Bivalvia: Unionida).</title>
        <authorList>
            <person name="Smith C.H."/>
        </authorList>
    </citation>
    <scope>NUCLEOTIDE SEQUENCE</scope>
    <source>
        <strain evidence="1">CHS0354</strain>
    </source>
</reference>
<dbReference type="Proteomes" id="UP001195483">
    <property type="component" value="Unassembled WGS sequence"/>
</dbReference>
<gene>
    <name evidence="1" type="ORF">CHS0354_032536</name>
</gene>
<reference evidence="1" key="3">
    <citation type="submission" date="2023-05" db="EMBL/GenBank/DDBJ databases">
        <authorList>
            <person name="Smith C.H."/>
        </authorList>
    </citation>
    <scope>NUCLEOTIDE SEQUENCE</scope>
    <source>
        <strain evidence="1">CHS0354</strain>
        <tissue evidence="1">Mantle</tissue>
    </source>
</reference>
<dbReference type="EMBL" id="JAEAOA010001917">
    <property type="protein sequence ID" value="KAK3596013.1"/>
    <property type="molecule type" value="Genomic_DNA"/>
</dbReference>
<dbReference type="AlphaFoldDB" id="A0AAE0SQD8"/>
<keyword evidence="2" id="KW-1185">Reference proteome</keyword>
<sequence>MEWRAVESTHASCFLFRFNFCPTHIDPIPREWSVTILLYSRQLSDCNSFPYHHYHRNHINSDLWPYLPCPYILIPVPRELPVSIAQYSSQLPDSKLQ</sequence>
<comment type="caution">
    <text evidence="1">The sequence shown here is derived from an EMBL/GenBank/DDBJ whole genome shotgun (WGS) entry which is preliminary data.</text>
</comment>
<protein>
    <submittedName>
        <fullName evidence="1">Uncharacterized protein</fullName>
    </submittedName>
</protein>